<dbReference type="Proteomes" id="UP001227230">
    <property type="component" value="Chromosome 13"/>
</dbReference>
<dbReference type="EMBL" id="CP126660">
    <property type="protein sequence ID" value="WKA01455.1"/>
    <property type="molecule type" value="Genomic_DNA"/>
</dbReference>
<sequence length="115" mass="13088">MLRDIMGRWVLKAPNPIHVTVGGQQHKAFLGSIRGNFSVRQQRDLTIWFVDSFTALIPKWGLRPRRVDTEVDALMGFFCFLRTFSAKQSRLEVSKAKPPAAHSDPQSHSEHKLCS</sequence>
<proteinExistence type="predicted"/>
<evidence type="ECO:0000313" key="3">
    <source>
        <dbReference type="Proteomes" id="UP001227230"/>
    </source>
</evidence>
<reference evidence="2 3" key="1">
    <citation type="journal article" date="2023" name="Hortic Res">
        <title>The complete reference genome for grapevine (Vitis vinifera L.) genetics and breeding.</title>
        <authorList>
            <person name="Shi X."/>
            <person name="Cao S."/>
            <person name="Wang X."/>
            <person name="Huang S."/>
            <person name="Wang Y."/>
            <person name="Liu Z."/>
            <person name="Liu W."/>
            <person name="Leng X."/>
            <person name="Peng Y."/>
            <person name="Wang N."/>
            <person name="Wang Y."/>
            <person name="Ma Z."/>
            <person name="Xu X."/>
            <person name="Zhang F."/>
            <person name="Xue H."/>
            <person name="Zhong H."/>
            <person name="Wang Y."/>
            <person name="Zhang K."/>
            <person name="Velt A."/>
            <person name="Avia K."/>
            <person name="Holtgrawe D."/>
            <person name="Grimplet J."/>
            <person name="Matus J.T."/>
            <person name="Ware D."/>
            <person name="Wu X."/>
            <person name="Wang H."/>
            <person name="Liu C."/>
            <person name="Fang Y."/>
            <person name="Rustenholz C."/>
            <person name="Cheng Z."/>
            <person name="Xiao H."/>
            <person name="Zhou Y."/>
        </authorList>
    </citation>
    <scope>NUCLEOTIDE SEQUENCE [LARGE SCALE GENOMIC DNA]</scope>
    <source>
        <strain evidence="3">cv. Pinot noir / PN40024</strain>
        <tissue evidence="2">Leaf</tissue>
    </source>
</reference>
<feature type="compositionally biased region" description="Basic and acidic residues" evidence="1">
    <location>
        <begin position="105"/>
        <end position="115"/>
    </location>
</feature>
<protein>
    <submittedName>
        <fullName evidence="2">Uncharacterized protein</fullName>
    </submittedName>
</protein>
<accession>A0ABY9D3W2</accession>
<feature type="region of interest" description="Disordered" evidence="1">
    <location>
        <begin position="94"/>
        <end position="115"/>
    </location>
</feature>
<evidence type="ECO:0000256" key="1">
    <source>
        <dbReference type="SAM" id="MobiDB-lite"/>
    </source>
</evidence>
<name>A0ABY9D3W2_VITVI</name>
<gene>
    <name evidence="2" type="ORF">VitviT2T_019736</name>
</gene>
<organism evidence="2 3">
    <name type="scientific">Vitis vinifera</name>
    <name type="common">Grape</name>
    <dbReference type="NCBI Taxonomy" id="29760"/>
    <lineage>
        <taxon>Eukaryota</taxon>
        <taxon>Viridiplantae</taxon>
        <taxon>Streptophyta</taxon>
        <taxon>Embryophyta</taxon>
        <taxon>Tracheophyta</taxon>
        <taxon>Spermatophyta</taxon>
        <taxon>Magnoliopsida</taxon>
        <taxon>eudicotyledons</taxon>
        <taxon>Gunneridae</taxon>
        <taxon>Pentapetalae</taxon>
        <taxon>rosids</taxon>
        <taxon>Vitales</taxon>
        <taxon>Vitaceae</taxon>
        <taxon>Viteae</taxon>
        <taxon>Vitis</taxon>
    </lineage>
</organism>
<keyword evidence="3" id="KW-1185">Reference proteome</keyword>
<evidence type="ECO:0000313" key="2">
    <source>
        <dbReference type="EMBL" id="WKA01455.1"/>
    </source>
</evidence>